<dbReference type="InterPro" id="IPR050360">
    <property type="entry name" value="MFS_Sugar_Transporters"/>
</dbReference>
<feature type="transmembrane region" description="Helical" evidence="8">
    <location>
        <begin position="404"/>
        <end position="427"/>
    </location>
</feature>
<feature type="transmembrane region" description="Helical" evidence="8">
    <location>
        <begin position="127"/>
        <end position="145"/>
    </location>
</feature>
<evidence type="ECO:0000256" key="3">
    <source>
        <dbReference type="ARBA" id="ARBA00022448"/>
    </source>
</evidence>
<dbReference type="InterPro" id="IPR036259">
    <property type="entry name" value="MFS_trans_sf"/>
</dbReference>
<evidence type="ECO:0000256" key="8">
    <source>
        <dbReference type="SAM" id="Phobius"/>
    </source>
</evidence>
<dbReference type="VEuPathDB" id="FungiDB:ASPACDRAFT_60180"/>
<dbReference type="EMBL" id="KV878976">
    <property type="protein sequence ID" value="OJK00343.1"/>
    <property type="molecule type" value="Genomic_DNA"/>
</dbReference>
<dbReference type="InterPro" id="IPR003663">
    <property type="entry name" value="Sugar/inositol_transpt"/>
</dbReference>
<evidence type="ECO:0000313" key="11">
    <source>
        <dbReference type="Proteomes" id="UP000184546"/>
    </source>
</evidence>
<feature type="domain" description="Major facilitator superfamily (MFS) profile" evidence="9">
    <location>
        <begin position="50"/>
        <end position="496"/>
    </location>
</feature>
<comment type="similarity">
    <text evidence="2 7">Belongs to the major facilitator superfamily. Sugar transporter (TC 2.A.1.1) family.</text>
</comment>
<organism evidence="10 11">
    <name type="scientific">Aspergillus aculeatus (strain ATCC 16872 / CBS 172.66 / WB 5094)</name>
    <dbReference type="NCBI Taxonomy" id="690307"/>
    <lineage>
        <taxon>Eukaryota</taxon>
        <taxon>Fungi</taxon>
        <taxon>Dikarya</taxon>
        <taxon>Ascomycota</taxon>
        <taxon>Pezizomycotina</taxon>
        <taxon>Eurotiomycetes</taxon>
        <taxon>Eurotiomycetidae</taxon>
        <taxon>Eurotiales</taxon>
        <taxon>Aspergillaceae</taxon>
        <taxon>Aspergillus</taxon>
        <taxon>Aspergillus subgen. Circumdati</taxon>
    </lineage>
</organism>
<dbReference type="FunFam" id="1.20.1250.20:FF:000078">
    <property type="entry name" value="MFS maltose transporter, putative"/>
    <property type="match status" value="1"/>
</dbReference>
<dbReference type="GeneID" id="30977352"/>
<keyword evidence="5 8" id="KW-1133">Transmembrane helix</keyword>
<keyword evidence="3 7" id="KW-0813">Transport</keyword>
<protein>
    <recommendedName>
        <fullName evidence="9">Major facilitator superfamily (MFS) profile domain-containing protein</fullName>
    </recommendedName>
</protein>
<feature type="transmembrane region" description="Helical" evidence="8">
    <location>
        <begin position="225"/>
        <end position="247"/>
    </location>
</feature>
<keyword evidence="11" id="KW-1185">Reference proteome</keyword>
<evidence type="ECO:0000256" key="6">
    <source>
        <dbReference type="ARBA" id="ARBA00023136"/>
    </source>
</evidence>
<dbReference type="OMA" id="WILPANY"/>
<evidence type="ECO:0000256" key="4">
    <source>
        <dbReference type="ARBA" id="ARBA00022692"/>
    </source>
</evidence>
<dbReference type="GO" id="GO:0016020">
    <property type="term" value="C:membrane"/>
    <property type="evidence" value="ECO:0007669"/>
    <property type="project" value="UniProtKB-SubCell"/>
</dbReference>
<dbReference type="Proteomes" id="UP000184546">
    <property type="component" value="Unassembled WGS sequence"/>
</dbReference>
<dbReference type="PANTHER" id="PTHR48022">
    <property type="entry name" value="PLASTIDIC GLUCOSE TRANSPORTER 4"/>
    <property type="match status" value="1"/>
</dbReference>
<dbReference type="InterPro" id="IPR020846">
    <property type="entry name" value="MFS_dom"/>
</dbReference>
<name>A0A1L9WW32_ASPA1</name>
<feature type="transmembrane region" description="Helical" evidence="8">
    <location>
        <begin position="373"/>
        <end position="392"/>
    </location>
</feature>
<proteinExistence type="inferred from homology"/>
<keyword evidence="4 8" id="KW-0812">Transmembrane</keyword>
<gene>
    <name evidence="10" type="ORF">ASPACDRAFT_60180</name>
</gene>
<dbReference type="Gene3D" id="1.20.1250.20">
    <property type="entry name" value="MFS general substrate transporter like domains"/>
    <property type="match status" value="1"/>
</dbReference>
<feature type="transmembrane region" description="Helical" evidence="8">
    <location>
        <begin position="182"/>
        <end position="205"/>
    </location>
</feature>
<feature type="transmembrane region" description="Helical" evidence="8">
    <location>
        <begin position="439"/>
        <end position="462"/>
    </location>
</feature>
<evidence type="ECO:0000256" key="5">
    <source>
        <dbReference type="ARBA" id="ARBA00022989"/>
    </source>
</evidence>
<dbReference type="PROSITE" id="PS50850">
    <property type="entry name" value="MFS"/>
    <property type="match status" value="1"/>
</dbReference>
<evidence type="ECO:0000313" key="10">
    <source>
        <dbReference type="EMBL" id="OJK00343.1"/>
    </source>
</evidence>
<reference evidence="11" key="1">
    <citation type="journal article" date="2017" name="Genome Biol.">
        <title>Comparative genomics reveals high biological diversity and specific adaptations in the industrially and medically important fungal genus Aspergillus.</title>
        <authorList>
            <person name="de Vries R.P."/>
            <person name="Riley R."/>
            <person name="Wiebenga A."/>
            <person name="Aguilar-Osorio G."/>
            <person name="Amillis S."/>
            <person name="Uchima C.A."/>
            <person name="Anderluh G."/>
            <person name="Asadollahi M."/>
            <person name="Askin M."/>
            <person name="Barry K."/>
            <person name="Battaglia E."/>
            <person name="Bayram O."/>
            <person name="Benocci T."/>
            <person name="Braus-Stromeyer S.A."/>
            <person name="Caldana C."/>
            <person name="Canovas D."/>
            <person name="Cerqueira G.C."/>
            <person name="Chen F."/>
            <person name="Chen W."/>
            <person name="Choi C."/>
            <person name="Clum A."/>
            <person name="Dos Santos R.A."/>
            <person name="Damasio A.R."/>
            <person name="Diallinas G."/>
            <person name="Emri T."/>
            <person name="Fekete E."/>
            <person name="Flipphi M."/>
            <person name="Freyberg S."/>
            <person name="Gallo A."/>
            <person name="Gournas C."/>
            <person name="Habgood R."/>
            <person name="Hainaut M."/>
            <person name="Harispe M.L."/>
            <person name="Henrissat B."/>
            <person name="Hilden K.S."/>
            <person name="Hope R."/>
            <person name="Hossain A."/>
            <person name="Karabika E."/>
            <person name="Karaffa L."/>
            <person name="Karanyi Z."/>
            <person name="Krasevec N."/>
            <person name="Kuo A."/>
            <person name="Kusch H."/>
            <person name="LaButti K."/>
            <person name="Lagendijk E.L."/>
            <person name="Lapidus A."/>
            <person name="Levasseur A."/>
            <person name="Lindquist E."/>
            <person name="Lipzen A."/>
            <person name="Logrieco A.F."/>
            <person name="MacCabe A."/>
            <person name="Maekelae M.R."/>
            <person name="Malavazi I."/>
            <person name="Melin P."/>
            <person name="Meyer V."/>
            <person name="Mielnichuk N."/>
            <person name="Miskei M."/>
            <person name="Molnar A.P."/>
            <person name="Mule G."/>
            <person name="Ngan C.Y."/>
            <person name="Orejas M."/>
            <person name="Orosz E."/>
            <person name="Ouedraogo J.P."/>
            <person name="Overkamp K.M."/>
            <person name="Park H.-S."/>
            <person name="Perrone G."/>
            <person name="Piumi F."/>
            <person name="Punt P.J."/>
            <person name="Ram A.F."/>
            <person name="Ramon A."/>
            <person name="Rauscher S."/>
            <person name="Record E."/>
            <person name="Riano-Pachon D.M."/>
            <person name="Robert V."/>
            <person name="Roehrig J."/>
            <person name="Ruller R."/>
            <person name="Salamov A."/>
            <person name="Salih N.S."/>
            <person name="Samson R.A."/>
            <person name="Sandor E."/>
            <person name="Sanguinetti M."/>
            <person name="Schuetze T."/>
            <person name="Sepcic K."/>
            <person name="Shelest E."/>
            <person name="Sherlock G."/>
            <person name="Sophianopoulou V."/>
            <person name="Squina F.M."/>
            <person name="Sun H."/>
            <person name="Susca A."/>
            <person name="Todd R.B."/>
            <person name="Tsang A."/>
            <person name="Unkles S.E."/>
            <person name="van de Wiele N."/>
            <person name="van Rossen-Uffink D."/>
            <person name="Oliveira J.V."/>
            <person name="Vesth T.C."/>
            <person name="Visser J."/>
            <person name="Yu J.-H."/>
            <person name="Zhou M."/>
            <person name="Andersen M.R."/>
            <person name="Archer D.B."/>
            <person name="Baker S.E."/>
            <person name="Benoit I."/>
            <person name="Brakhage A.A."/>
            <person name="Braus G.H."/>
            <person name="Fischer R."/>
            <person name="Frisvad J.C."/>
            <person name="Goldman G.H."/>
            <person name="Houbraken J."/>
            <person name="Oakley B."/>
            <person name="Pocsi I."/>
            <person name="Scazzocchio C."/>
            <person name="Seiboth B."/>
            <person name="vanKuyk P.A."/>
            <person name="Wortman J."/>
            <person name="Dyer P.S."/>
            <person name="Grigoriev I.V."/>
        </authorList>
    </citation>
    <scope>NUCLEOTIDE SEQUENCE [LARGE SCALE GENOMIC DNA]</scope>
    <source>
        <strain evidence="11">ATCC 16872 / CBS 172.66 / WB 5094</strain>
    </source>
</reference>
<dbReference type="InterPro" id="IPR005828">
    <property type="entry name" value="MFS_sugar_transport-like"/>
</dbReference>
<dbReference type="PROSITE" id="PS00216">
    <property type="entry name" value="SUGAR_TRANSPORT_1"/>
    <property type="match status" value="1"/>
</dbReference>
<evidence type="ECO:0000256" key="1">
    <source>
        <dbReference type="ARBA" id="ARBA00004141"/>
    </source>
</evidence>
<evidence type="ECO:0000259" key="9">
    <source>
        <dbReference type="PROSITE" id="PS50850"/>
    </source>
</evidence>
<evidence type="ECO:0000256" key="7">
    <source>
        <dbReference type="RuleBase" id="RU003346"/>
    </source>
</evidence>
<dbReference type="PANTHER" id="PTHR48022:SF15">
    <property type="entry name" value="ALPHA-GLUCOSIDE TRANSPORTER, PUTATIVE (AFU_ORTHOLOGUE AFUA_5G00500)-RELATED"/>
    <property type="match status" value="1"/>
</dbReference>
<dbReference type="RefSeq" id="XP_020056682.1">
    <property type="nucleotide sequence ID" value="XM_020203538.1"/>
</dbReference>
<feature type="transmembrane region" description="Helical" evidence="8">
    <location>
        <begin position="474"/>
        <end position="492"/>
    </location>
</feature>
<feature type="transmembrane region" description="Helical" evidence="8">
    <location>
        <begin position="309"/>
        <end position="330"/>
    </location>
</feature>
<dbReference type="OrthoDB" id="6612291at2759"/>
<keyword evidence="6 8" id="KW-0472">Membrane</keyword>
<dbReference type="GO" id="GO:0005351">
    <property type="term" value="F:carbohydrate:proton symporter activity"/>
    <property type="evidence" value="ECO:0007669"/>
    <property type="project" value="TreeGrafter"/>
</dbReference>
<comment type="subcellular location">
    <subcellularLocation>
        <location evidence="1">Membrane</location>
        <topology evidence="1">Multi-pass membrane protein</topology>
    </subcellularLocation>
</comment>
<sequence length="517" mass="56315">MEKPADFKQDSDIESVAPAELSEGATAVVTSSSFRDQLRAVKANKRACLAAFACSTTPILIGYDLTLIGSIIANTQFVHHFGRYDETQQVWSLPANYQLVWSIVQYVSAMSSALGSGYLNDTLGRRVGFFTTVCLTICGTLAELFSPNWKVWIVAKILMGSAMGSMQANTQTYVSEITPTSIRGLALSLFQFWIIIGQLIATCVLEGTSHVDDAWSWKGAVVSQFGPAALCIGMFVLFVPESPYYLVSKDRMDDARKALARLRAADSSAVDEELRHIQETLLHERRAQQSASTVSIRECFQGTNLRRTLLACLPVVMQILTGYPLCSNYLAYFLSLSGMNNAFLITLISVICSLVAALFAFVLIERVGRRRQMLSGCAGMLVCLLVVSILGFEGLGRAWNYRALAAFCIIWALLYYASVGAVGWAIVGEISSARLRAKTTSIAALSSNLSNMVWSIAIPYLVNADEADLGAKAALPFLGTGLVLTAVCFFCLPETKGLSFARLDALFEARTPARKFV</sequence>
<evidence type="ECO:0000256" key="2">
    <source>
        <dbReference type="ARBA" id="ARBA00010992"/>
    </source>
</evidence>
<feature type="transmembrane region" description="Helical" evidence="8">
    <location>
        <begin position="342"/>
        <end position="364"/>
    </location>
</feature>
<accession>A0A1L9WW32</accession>
<dbReference type="SUPFAM" id="SSF103473">
    <property type="entry name" value="MFS general substrate transporter"/>
    <property type="match status" value="1"/>
</dbReference>
<dbReference type="Pfam" id="PF00083">
    <property type="entry name" value="Sugar_tr"/>
    <property type="match status" value="1"/>
</dbReference>
<dbReference type="AlphaFoldDB" id="A0A1L9WW32"/>
<dbReference type="InterPro" id="IPR005829">
    <property type="entry name" value="Sugar_transporter_CS"/>
</dbReference>
<dbReference type="NCBIfam" id="TIGR00879">
    <property type="entry name" value="SP"/>
    <property type="match status" value="1"/>
</dbReference>
<feature type="transmembrane region" description="Helical" evidence="8">
    <location>
        <begin position="47"/>
        <end position="73"/>
    </location>
</feature>